<dbReference type="Pfam" id="PF02309">
    <property type="entry name" value="AUX_IAA"/>
    <property type="match status" value="3"/>
</dbReference>
<dbReference type="GO" id="GO:0006355">
    <property type="term" value="P:regulation of DNA-templated transcription"/>
    <property type="evidence" value="ECO:0007669"/>
    <property type="project" value="InterPro"/>
</dbReference>
<feature type="compositionally biased region" description="Basic and acidic residues" evidence="9">
    <location>
        <begin position="17"/>
        <end position="27"/>
    </location>
</feature>
<evidence type="ECO:0000256" key="8">
    <source>
        <dbReference type="RuleBase" id="RU004549"/>
    </source>
</evidence>
<name>A0A5A7QGY5_STRAF</name>
<comment type="caution">
    <text evidence="11">The sequence shown here is derived from an EMBL/GenBank/DDBJ whole genome shotgun (WGS) entry which is preliminary data.</text>
</comment>
<evidence type="ECO:0000259" key="10">
    <source>
        <dbReference type="PROSITE" id="PS51745"/>
    </source>
</evidence>
<dbReference type="Proteomes" id="UP000325081">
    <property type="component" value="Unassembled WGS sequence"/>
</dbReference>
<dbReference type="SUPFAM" id="SSF54277">
    <property type="entry name" value="CAD &amp; PB1 domains"/>
    <property type="match status" value="2"/>
</dbReference>
<evidence type="ECO:0000256" key="1">
    <source>
        <dbReference type="ARBA" id="ARBA00004123"/>
    </source>
</evidence>
<evidence type="ECO:0000256" key="4">
    <source>
        <dbReference type="ARBA" id="ARBA00023015"/>
    </source>
</evidence>
<feature type="compositionally biased region" description="Basic and acidic residues" evidence="9">
    <location>
        <begin position="36"/>
        <end position="46"/>
    </location>
</feature>
<dbReference type="PANTHER" id="PTHR31734:SF87">
    <property type="entry name" value="AUXIN-RESPONSIVE PROTEIN IAA5"/>
    <property type="match status" value="1"/>
</dbReference>
<dbReference type="PANTHER" id="PTHR31734">
    <property type="entry name" value="AUXIN-RESPONSIVE PROTEIN IAA17"/>
    <property type="match status" value="1"/>
</dbReference>
<dbReference type="AlphaFoldDB" id="A0A5A7QGY5"/>
<dbReference type="PROSITE" id="PS51745">
    <property type="entry name" value="PB1"/>
    <property type="match status" value="2"/>
</dbReference>
<evidence type="ECO:0000313" key="11">
    <source>
        <dbReference type="EMBL" id="GER44152.1"/>
    </source>
</evidence>
<keyword evidence="4 8" id="KW-0805">Transcription regulation</keyword>
<keyword evidence="7 8" id="KW-0927">Auxin signaling pathway</keyword>
<proteinExistence type="inferred from homology"/>
<comment type="subunit">
    <text evidence="8">Homodimers and heterodimers.</text>
</comment>
<dbReference type="InterPro" id="IPR033389">
    <property type="entry name" value="AUX/IAA_dom"/>
</dbReference>
<evidence type="ECO:0000256" key="6">
    <source>
        <dbReference type="ARBA" id="ARBA00023242"/>
    </source>
</evidence>
<reference evidence="12" key="1">
    <citation type="journal article" date="2019" name="Curr. Biol.">
        <title>Genome Sequence of Striga asiatica Provides Insight into the Evolution of Plant Parasitism.</title>
        <authorList>
            <person name="Yoshida S."/>
            <person name="Kim S."/>
            <person name="Wafula E.K."/>
            <person name="Tanskanen J."/>
            <person name="Kim Y.M."/>
            <person name="Honaas L."/>
            <person name="Yang Z."/>
            <person name="Spallek T."/>
            <person name="Conn C.E."/>
            <person name="Ichihashi Y."/>
            <person name="Cheong K."/>
            <person name="Cui S."/>
            <person name="Der J.P."/>
            <person name="Gundlach H."/>
            <person name="Jiao Y."/>
            <person name="Hori C."/>
            <person name="Ishida J.K."/>
            <person name="Kasahara H."/>
            <person name="Kiba T."/>
            <person name="Kim M.S."/>
            <person name="Koo N."/>
            <person name="Laohavisit A."/>
            <person name="Lee Y.H."/>
            <person name="Lumba S."/>
            <person name="McCourt P."/>
            <person name="Mortimer J.C."/>
            <person name="Mutuku J.M."/>
            <person name="Nomura T."/>
            <person name="Sasaki-Sekimoto Y."/>
            <person name="Seto Y."/>
            <person name="Wang Y."/>
            <person name="Wakatake T."/>
            <person name="Sakakibara H."/>
            <person name="Demura T."/>
            <person name="Yamaguchi S."/>
            <person name="Yoneyama K."/>
            <person name="Manabe R.I."/>
            <person name="Nelson D.C."/>
            <person name="Schulman A.H."/>
            <person name="Timko M.P."/>
            <person name="dePamphilis C.W."/>
            <person name="Choi D."/>
            <person name="Shirasu K."/>
        </authorList>
    </citation>
    <scope>NUCLEOTIDE SEQUENCE [LARGE SCALE GENOMIC DNA]</scope>
    <source>
        <strain evidence="12">cv. UVA1</strain>
    </source>
</reference>
<keyword evidence="6 8" id="KW-0539">Nucleus</keyword>
<dbReference type="GO" id="GO:0005634">
    <property type="term" value="C:nucleus"/>
    <property type="evidence" value="ECO:0007669"/>
    <property type="project" value="UniProtKB-SubCell"/>
</dbReference>
<comment type="function">
    <text evidence="8">Aux/IAA proteins are short-lived transcriptional factors that function as repressors of early auxin response genes at low auxin concentrations.</text>
</comment>
<keyword evidence="12" id="KW-1185">Reference proteome</keyword>
<comment type="similarity">
    <text evidence="2 8">Belongs to the Aux/IAA family.</text>
</comment>
<gene>
    <name evidence="11" type="ORF">STAS_21040</name>
</gene>
<feature type="region of interest" description="Disordered" evidence="9">
    <location>
        <begin position="1"/>
        <end position="46"/>
    </location>
</feature>
<dbReference type="GO" id="GO:0009734">
    <property type="term" value="P:auxin-activated signaling pathway"/>
    <property type="evidence" value="ECO:0007669"/>
    <property type="project" value="UniProtKB-UniRule"/>
</dbReference>
<evidence type="ECO:0000256" key="7">
    <source>
        <dbReference type="ARBA" id="ARBA00023294"/>
    </source>
</evidence>
<accession>A0A5A7QGY5</accession>
<evidence type="ECO:0000256" key="3">
    <source>
        <dbReference type="ARBA" id="ARBA00022491"/>
    </source>
</evidence>
<evidence type="ECO:0000313" key="12">
    <source>
        <dbReference type="Proteomes" id="UP000325081"/>
    </source>
</evidence>
<dbReference type="OrthoDB" id="1287782at2759"/>
<evidence type="ECO:0000256" key="5">
    <source>
        <dbReference type="ARBA" id="ARBA00023163"/>
    </source>
</evidence>
<evidence type="ECO:0000256" key="2">
    <source>
        <dbReference type="ARBA" id="ARBA00006728"/>
    </source>
</evidence>
<feature type="domain" description="PB1" evidence="10">
    <location>
        <begin position="68"/>
        <end position="147"/>
    </location>
</feature>
<keyword evidence="3 8" id="KW-0678">Repressor</keyword>
<comment type="subcellular location">
    <subcellularLocation>
        <location evidence="1 8">Nucleus</location>
    </subcellularLocation>
</comment>
<dbReference type="Gene3D" id="3.10.20.90">
    <property type="entry name" value="Phosphatidylinositol 3-kinase Catalytic Subunit, Chain A, domain 1"/>
    <property type="match status" value="2"/>
</dbReference>
<protein>
    <recommendedName>
        <fullName evidence="8">Auxin-responsive protein</fullName>
    </recommendedName>
</protein>
<dbReference type="EMBL" id="BKCP01006848">
    <property type="protein sequence ID" value="GER44152.1"/>
    <property type="molecule type" value="Genomic_DNA"/>
</dbReference>
<dbReference type="InterPro" id="IPR003311">
    <property type="entry name" value="AUX_IAA"/>
</dbReference>
<organism evidence="11 12">
    <name type="scientific">Striga asiatica</name>
    <name type="common">Asiatic witchweed</name>
    <name type="synonym">Buchnera asiatica</name>
    <dbReference type="NCBI Taxonomy" id="4170"/>
    <lineage>
        <taxon>Eukaryota</taxon>
        <taxon>Viridiplantae</taxon>
        <taxon>Streptophyta</taxon>
        <taxon>Embryophyta</taxon>
        <taxon>Tracheophyta</taxon>
        <taxon>Spermatophyta</taxon>
        <taxon>Magnoliopsida</taxon>
        <taxon>eudicotyledons</taxon>
        <taxon>Gunneridae</taxon>
        <taxon>Pentapetalae</taxon>
        <taxon>asterids</taxon>
        <taxon>lamiids</taxon>
        <taxon>Lamiales</taxon>
        <taxon>Orobanchaceae</taxon>
        <taxon>Buchnereae</taxon>
        <taxon>Striga</taxon>
    </lineage>
</organism>
<feature type="domain" description="PB1" evidence="10">
    <location>
        <begin position="272"/>
        <end position="350"/>
    </location>
</feature>
<sequence length="350" mass="38589">MGLETELKLGLPGGGCEVEKSEKKRGFSDISSGGGGEERDAAAESKDRVVGWPPVAAYRRKNGFGRGKMYVKVSMDGAPYLRKIDLGSHKCYSDLAAALEELFGCEDNCEYTPIYEDKDGDWMLLGDVPWVMFIESCRRLRIMKKSDAKVIGLQAQDLLKGLAKEDLKSSKSLHSSTLAREKLMSPENLINSPDSEYHGGLKTDLSLAPPGYAAAQAPRPPAKRGYPETIDLDLGTTAEVEASVVAQKSTSKAQVVGWPPVRSYRKNIMKVCKFVKVAVDGAPYLRKIDLENCTGYKDLLAAFEDMFVCLTTRDVMNEKTIMECANGAQYVPTYEDRDGDWMLVGDVPWK</sequence>
<keyword evidence="5 8" id="KW-0804">Transcription</keyword>
<dbReference type="InterPro" id="IPR053793">
    <property type="entry name" value="PB1-like"/>
</dbReference>
<evidence type="ECO:0000256" key="9">
    <source>
        <dbReference type="SAM" id="MobiDB-lite"/>
    </source>
</evidence>